<evidence type="ECO:0000313" key="2">
    <source>
        <dbReference type="Proteomes" id="UP000613160"/>
    </source>
</evidence>
<dbReference type="Proteomes" id="UP000613160">
    <property type="component" value="Unassembled WGS sequence"/>
</dbReference>
<sequence length="117" mass="13171">MHRIDNAERMRIRAHQIWEREGRPHGREHEHWAEAARELAAEVANEPRLKPVMADLPRDSETERLRRALYEPADFSTELFGHEAPAVSSRARPLGSRATVFASSRLSPAGAAEPSPS</sequence>
<dbReference type="EMBL" id="BMJJ01000004">
    <property type="protein sequence ID" value="GGD18711.1"/>
    <property type="molecule type" value="Genomic_DNA"/>
</dbReference>
<organism evidence="1 2">
    <name type="scientific">Aureimonas glaciei</name>
    <dbReference type="NCBI Taxonomy" id="1776957"/>
    <lineage>
        <taxon>Bacteria</taxon>
        <taxon>Pseudomonadati</taxon>
        <taxon>Pseudomonadota</taxon>
        <taxon>Alphaproteobacteria</taxon>
        <taxon>Hyphomicrobiales</taxon>
        <taxon>Aurantimonadaceae</taxon>
        <taxon>Aureimonas</taxon>
    </lineage>
</organism>
<reference evidence="1" key="2">
    <citation type="submission" date="2020-09" db="EMBL/GenBank/DDBJ databases">
        <authorList>
            <person name="Sun Q."/>
            <person name="Zhou Y."/>
        </authorList>
    </citation>
    <scope>NUCLEOTIDE SEQUENCE</scope>
    <source>
        <strain evidence="1">CGMCC 1.15493</strain>
    </source>
</reference>
<dbReference type="InterPro" id="IPR021327">
    <property type="entry name" value="DUF2934"/>
</dbReference>
<dbReference type="RefSeq" id="WP_188850641.1">
    <property type="nucleotide sequence ID" value="NZ_BMJJ01000004.1"/>
</dbReference>
<name>A0A916XWW0_9HYPH</name>
<gene>
    <name evidence="1" type="ORF">GCM10011335_22020</name>
</gene>
<dbReference type="Pfam" id="PF11154">
    <property type="entry name" value="DUF2934"/>
    <property type="match status" value="1"/>
</dbReference>
<reference evidence="1" key="1">
    <citation type="journal article" date="2014" name="Int. J. Syst. Evol. Microbiol.">
        <title>Complete genome sequence of Corynebacterium casei LMG S-19264T (=DSM 44701T), isolated from a smear-ripened cheese.</title>
        <authorList>
            <consortium name="US DOE Joint Genome Institute (JGI-PGF)"/>
            <person name="Walter F."/>
            <person name="Albersmeier A."/>
            <person name="Kalinowski J."/>
            <person name="Ruckert C."/>
        </authorList>
    </citation>
    <scope>NUCLEOTIDE SEQUENCE</scope>
    <source>
        <strain evidence="1">CGMCC 1.15493</strain>
    </source>
</reference>
<comment type="caution">
    <text evidence="1">The sequence shown here is derived from an EMBL/GenBank/DDBJ whole genome shotgun (WGS) entry which is preliminary data.</text>
</comment>
<proteinExistence type="predicted"/>
<protein>
    <recommendedName>
        <fullName evidence="3">DUF2934 domain-containing protein</fullName>
    </recommendedName>
</protein>
<accession>A0A916XWW0</accession>
<evidence type="ECO:0008006" key="3">
    <source>
        <dbReference type="Google" id="ProtNLM"/>
    </source>
</evidence>
<keyword evidence="2" id="KW-1185">Reference proteome</keyword>
<dbReference type="AlphaFoldDB" id="A0A916XWW0"/>
<evidence type="ECO:0000313" key="1">
    <source>
        <dbReference type="EMBL" id="GGD18711.1"/>
    </source>
</evidence>